<name>A0A3E2TSV3_9FIRM</name>
<dbReference type="Pfam" id="PF00590">
    <property type="entry name" value="TP_methylase"/>
    <property type="match status" value="1"/>
</dbReference>
<dbReference type="PROSITE" id="PS00840">
    <property type="entry name" value="SUMT_2"/>
    <property type="match status" value="1"/>
</dbReference>
<keyword evidence="4 9" id="KW-0808">Transferase</keyword>
<evidence type="ECO:0000256" key="2">
    <source>
        <dbReference type="ARBA" id="ARBA00004735"/>
    </source>
</evidence>
<dbReference type="InterPro" id="IPR036803">
    <property type="entry name" value="Porphobilinogen_deaminase_C_sf"/>
</dbReference>
<feature type="domain" description="Tetrapyrrole biosynthesis uroporphyrinogen III synthase" evidence="12">
    <location>
        <begin position="578"/>
        <end position="798"/>
    </location>
</feature>
<evidence type="ECO:0000256" key="7">
    <source>
        <dbReference type="ARBA" id="ARBA00048169"/>
    </source>
</evidence>
<dbReference type="GO" id="GO:0004418">
    <property type="term" value="F:hydroxymethylbilane synthase activity"/>
    <property type="evidence" value="ECO:0007669"/>
    <property type="project" value="UniProtKB-UniRule"/>
</dbReference>
<dbReference type="GO" id="GO:0004851">
    <property type="term" value="F:uroporphyrin-III C-methyltransferase activity"/>
    <property type="evidence" value="ECO:0007669"/>
    <property type="project" value="TreeGrafter"/>
</dbReference>
<evidence type="ECO:0000256" key="5">
    <source>
        <dbReference type="ARBA" id="ARBA00022691"/>
    </source>
</evidence>
<dbReference type="FunFam" id="3.40.1010.10:FF:000001">
    <property type="entry name" value="Siroheme synthase"/>
    <property type="match status" value="1"/>
</dbReference>
<keyword evidence="3 9" id="KW-0489">Methyltransferase</keyword>
<dbReference type="NCBIfam" id="TIGR00212">
    <property type="entry name" value="hemC"/>
    <property type="match status" value="1"/>
</dbReference>
<dbReference type="InterPro" id="IPR003754">
    <property type="entry name" value="4pyrrol_synth_uPrphyn_synth"/>
</dbReference>
<dbReference type="InterPro" id="IPR000860">
    <property type="entry name" value="HemC"/>
</dbReference>
<dbReference type="PANTHER" id="PTHR45790">
    <property type="entry name" value="SIROHEME SYNTHASE-RELATED"/>
    <property type="match status" value="1"/>
</dbReference>
<dbReference type="Pfam" id="PF01379">
    <property type="entry name" value="Porphobil_deam"/>
    <property type="match status" value="1"/>
</dbReference>
<keyword evidence="5" id="KW-0949">S-adenosyl-L-methionine</keyword>
<evidence type="ECO:0000256" key="6">
    <source>
        <dbReference type="ARBA" id="ARBA00023244"/>
    </source>
</evidence>
<dbReference type="Gene3D" id="3.40.1010.10">
    <property type="entry name" value="Cobalt-precorrin-4 Transmethylase, Domain 1"/>
    <property type="match status" value="1"/>
</dbReference>
<evidence type="ECO:0000259" key="10">
    <source>
        <dbReference type="Pfam" id="PF00590"/>
    </source>
</evidence>
<keyword evidence="6" id="KW-0627">Porphyrin biosynthesis</keyword>
<dbReference type="SUPFAM" id="SSF69618">
    <property type="entry name" value="HemD-like"/>
    <property type="match status" value="1"/>
</dbReference>
<dbReference type="RefSeq" id="WP_117527098.1">
    <property type="nucleotide sequence ID" value="NZ_JAQDKA010000001.1"/>
</dbReference>
<dbReference type="NCBIfam" id="NF004790">
    <property type="entry name" value="PRK06136.1"/>
    <property type="match status" value="1"/>
</dbReference>
<dbReference type="InterPro" id="IPR003043">
    <property type="entry name" value="Uropor_MeTrfase_CS"/>
</dbReference>
<evidence type="ECO:0000313" key="13">
    <source>
        <dbReference type="EMBL" id="RGB81429.1"/>
    </source>
</evidence>
<dbReference type="InterPro" id="IPR035996">
    <property type="entry name" value="4pyrrol_Methylase_sf"/>
</dbReference>
<dbReference type="PANTHER" id="PTHR45790:SF3">
    <property type="entry name" value="S-ADENOSYL-L-METHIONINE-DEPENDENT UROPORPHYRINOGEN III METHYLTRANSFERASE, CHLOROPLASTIC"/>
    <property type="match status" value="1"/>
</dbReference>
<evidence type="ECO:0000256" key="8">
    <source>
        <dbReference type="NCBIfam" id="TIGR00212"/>
    </source>
</evidence>
<dbReference type="Gene3D" id="3.30.160.40">
    <property type="entry name" value="Porphobilinogen deaminase, C-terminal domain"/>
    <property type="match status" value="1"/>
</dbReference>
<comment type="catalytic activity">
    <reaction evidence="7">
        <text>4 porphobilinogen + H2O = hydroxymethylbilane + 4 NH4(+)</text>
        <dbReference type="Rhea" id="RHEA:13185"/>
        <dbReference type="ChEBI" id="CHEBI:15377"/>
        <dbReference type="ChEBI" id="CHEBI:28938"/>
        <dbReference type="ChEBI" id="CHEBI:57845"/>
        <dbReference type="ChEBI" id="CHEBI:58126"/>
        <dbReference type="EC" id="2.5.1.61"/>
    </reaction>
</comment>
<comment type="function">
    <text evidence="1">Tetrapolymerization of the monopyrrole PBG into the hydroxymethylbilane pre-uroporphyrinogen in several discrete steps.</text>
</comment>
<comment type="similarity">
    <text evidence="9">Belongs to the precorrin methyltransferase family.</text>
</comment>
<dbReference type="PRINTS" id="PR00151">
    <property type="entry name" value="PORPHBDMNASE"/>
</dbReference>
<gene>
    <name evidence="13" type="primary">cobA</name>
    <name evidence="13" type="ORF">DW070_02980</name>
</gene>
<dbReference type="InterPro" id="IPR014776">
    <property type="entry name" value="4pyrrole_Mease_sub2"/>
</dbReference>
<evidence type="ECO:0000313" key="14">
    <source>
        <dbReference type="Proteomes" id="UP000260773"/>
    </source>
</evidence>
<evidence type="ECO:0000256" key="9">
    <source>
        <dbReference type="RuleBase" id="RU003960"/>
    </source>
</evidence>
<dbReference type="InterPro" id="IPR014777">
    <property type="entry name" value="4pyrrole_Mease_sub1"/>
</dbReference>
<dbReference type="Proteomes" id="UP000260773">
    <property type="component" value="Unassembled WGS sequence"/>
</dbReference>
<accession>A0A3E2TSV3</accession>
<dbReference type="GO" id="GO:0032259">
    <property type="term" value="P:methylation"/>
    <property type="evidence" value="ECO:0007669"/>
    <property type="project" value="UniProtKB-KW"/>
</dbReference>
<reference evidence="13 14" key="1">
    <citation type="submission" date="2018-08" db="EMBL/GenBank/DDBJ databases">
        <title>A genome reference for cultivated species of the human gut microbiota.</title>
        <authorList>
            <person name="Zou Y."/>
            <person name="Xue W."/>
            <person name="Luo G."/>
        </authorList>
    </citation>
    <scope>NUCLEOTIDE SEQUENCE [LARGE SCALE GENOMIC DNA]</scope>
    <source>
        <strain evidence="13 14">AF45-17</strain>
    </source>
</reference>
<feature type="domain" description="Tetrapyrrole methylase" evidence="10">
    <location>
        <begin position="315"/>
        <end position="527"/>
    </location>
</feature>
<dbReference type="GO" id="GO:0004852">
    <property type="term" value="F:uroporphyrinogen-III synthase activity"/>
    <property type="evidence" value="ECO:0007669"/>
    <property type="project" value="InterPro"/>
</dbReference>
<evidence type="ECO:0000259" key="11">
    <source>
        <dbReference type="Pfam" id="PF01379"/>
    </source>
</evidence>
<organism evidence="13 14">
    <name type="scientific">Coprococcus catus</name>
    <dbReference type="NCBI Taxonomy" id="116085"/>
    <lineage>
        <taxon>Bacteria</taxon>
        <taxon>Bacillati</taxon>
        <taxon>Bacillota</taxon>
        <taxon>Clostridia</taxon>
        <taxon>Lachnospirales</taxon>
        <taxon>Lachnospiraceae</taxon>
        <taxon>Coprococcus</taxon>
    </lineage>
</organism>
<dbReference type="SUPFAM" id="SSF53790">
    <property type="entry name" value="Tetrapyrrole methylase"/>
    <property type="match status" value="1"/>
</dbReference>
<feature type="domain" description="Porphobilinogen deaminase N-terminal" evidence="11">
    <location>
        <begin position="1"/>
        <end position="221"/>
    </location>
</feature>
<dbReference type="Pfam" id="PF02602">
    <property type="entry name" value="HEM4"/>
    <property type="match status" value="1"/>
</dbReference>
<dbReference type="EMBL" id="QVEP01000005">
    <property type="protein sequence ID" value="RGB81429.1"/>
    <property type="molecule type" value="Genomic_DNA"/>
</dbReference>
<dbReference type="NCBIfam" id="TIGR01469">
    <property type="entry name" value="cobA_cysG_Cterm"/>
    <property type="match status" value="1"/>
</dbReference>
<dbReference type="InterPro" id="IPR006366">
    <property type="entry name" value="CobA/CysG_C"/>
</dbReference>
<dbReference type="InterPro" id="IPR022417">
    <property type="entry name" value="Porphobilin_deaminase_N"/>
</dbReference>
<dbReference type="InterPro" id="IPR036108">
    <property type="entry name" value="4pyrrol_syn_uPrphyn_synt_sf"/>
</dbReference>
<dbReference type="GO" id="GO:0019354">
    <property type="term" value="P:siroheme biosynthetic process"/>
    <property type="evidence" value="ECO:0007669"/>
    <property type="project" value="InterPro"/>
</dbReference>
<proteinExistence type="inferred from homology"/>
<sequence>MKIGTRKSRLAMVQTEMAAEAIKTAFPSVPIEINGYETKGDQQLNRSLAAFGSKGAFTKELETAMLEGRIDLAVHSAKDLPVELPEGLTVGAVLQRGDSRDVWVSLRKEFSEIEACRGKVIVGTGSLRRALQIRQMCNGVEIRDIRGNVPTRLKKLSEELFDGIILAAAGLKRLGYLSDACDETGCFEAEGQTFFYEILPKEQFFPAAGQGIIAVETRQHDCEDCMQAIHDEQTWQMFLAERAFLKAIGGGCNEAAAVDTAVDEEKMTVRARYAADGAHMKEISVSGTRYGDRMKDRQMAVDLGCRAAQKLQSGKVYLIGAGPGDTGLITMKGIEALKEADVVVYDHLASASLLNETKDAAEWIDAGKFAGNHRMKQSEIEQLLIEKAMAGHVVARLKGGDPFIFGRGGEEALALTAAGIDYEVIPGVSSVYSAPAYAGIPITHRGKASSFHVITGHEDPTKENSSLDYEILAREEGTLVFLMGLSRLHQISEWLIANGKDAHTPAAVVASGTTARQRCVTGELSSIAVISKKADIQPPAILVVGDVVNLNKEIDWQQARPLSGKKILVTATEIIAEPLAEKIRKLGGEPVVMSLISVRAEKIYGLKEVLVRPGKRWLVFTSRNGVRFFFEQMKKEEIDIRSLGICRIAVMGAGTRRELENWGCYADLMPEQSCSESLAKALCENVQYDEEICLFRAEEASDVLIKRLREKGFFVVDTPMYHTEKMWKKAALLKEVLEDMDAVTFCSASAVRAFAQMTEGQRFAAKNVCIGPVTAEAAEKADISIDKIAGQYDLEGLTAALCDILCRNES</sequence>
<comment type="caution">
    <text evidence="13">The sequence shown here is derived from an EMBL/GenBank/DDBJ whole genome shotgun (WGS) entry which is preliminary data.</text>
</comment>
<evidence type="ECO:0000256" key="1">
    <source>
        <dbReference type="ARBA" id="ARBA00002869"/>
    </source>
</evidence>
<dbReference type="CDD" id="cd11642">
    <property type="entry name" value="SUMT"/>
    <property type="match status" value="1"/>
</dbReference>
<dbReference type="AlphaFoldDB" id="A0A3E2TSV3"/>
<dbReference type="InterPro" id="IPR000878">
    <property type="entry name" value="4pyrrol_Mease"/>
</dbReference>
<dbReference type="SUPFAM" id="SSF54782">
    <property type="entry name" value="Porphobilinogen deaminase (hydroxymethylbilane synthase), C-terminal domain"/>
    <property type="match status" value="1"/>
</dbReference>
<evidence type="ECO:0000259" key="12">
    <source>
        <dbReference type="Pfam" id="PF02602"/>
    </source>
</evidence>
<dbReference type="Gene3D" id="3.30.950.10">
    <property type="entry name" value="Methyltransferase, Cobalt-precorrin-4 Transmethylase, Domain 2"/>
    <property type="match status" value="1"/>
</dbReference>
<evidence type="ECO:0000256" key="4">
    <source>
        <dbReference type="ARBA" id="ARBA00022679"/>
    </source>
</evidence>
<dbReference type="InterPro" id="IPR050161">
    <property type="entry name" value="Siro_Cobalamin_biosynth"/>
</dbReference>
<dbReference type="FunFam" id="3.30.950.10:FF:000001">
    <property type="entry name" value="Siroheme synthase"/>
    <property type="match status" value="1"/>
</dbReference>
<dbReference type="CDD" id="cd06578">
    <property type="entry name" value="HemD"/>
    <property type="match status" value="1"/>
</dbReference>
<dbReference type="FunFam" id="3.40.190.10:FF:000086">
    <property type="entry name" value="Probable porphobilinogen deaminase"/>
    <property type="match status" value="1"/>
</dbReference>
<dbReference type="Gene3D" id="3.40.190.10">
    <property type="entry name" value="Periplasmic binding protein-like II"/>
    <property type="match status" value="2"/>
</dbReference>
<evidence type="ECO:0000256" key="3">
    <source>
        <dbReference type="ARBA" id="ARBA00022603"/>
    </source>
</evidence>
<dbReference type="Gene3D" id="3.40.50.10090">
    <property type="match status" value="2"/>
</dbReference>
<protein>
    <recommendedName>
        <fullName evidence="8">Hydroxymethylbilane synthase</fullName>
        <ecNumber evidence="8">2.5.1.61</ecNumber>
    </recommendedName>
</protein>
<dbReference type="SUPFAM" id="SSF53850">
    <property type="entry name" value="Periplasmic binding protein-like II"/>
    <property type="match status" value="1"/>
</dbReference>
<dbReference type="EC" id="2.5.1.61" evidence="8"/>
<comment type="pathway">
    <text evidence="2">Porphyrin-containing compound metabolism; protoporphyrin-IX biosynthesis; coproporphyrinogen-III from 5-aminolevulinate: step 2/4.</text>
</comment>
<dbReference type="PROSITE" id="PS00839">
    <property type="entry name" value="SUMT_1"/>
    <property type="match status" value="1"/>
</dbReference>
<dbReference type="GO" id="GO:0005737">
    <property type="term" value="C:cytoplasm"/>
    <property type="evidence" value="ECO:0007669"/>
    <property type="project" value="UniProtKB-UniRule"/>
</dbReference>